<dbReference type="InterPro" id="IPR036928">
    <property type="entry name" value="AS_sf"/>
</dbReference>
<evidence type="ECO:0000256" key="2">
    <source>
        <dbReference type="ARBA" id="ARBA00022801"/>
    </source>
</evidence>
<evidence type="ECO:0000256" key="3">
    <source>
        <dbReference type="PIRSR" id="PIRSR001221-1"/>
    </source>
</evidence>
<dbReference type="STRING" id="1408163.A0A0F4YQS5"/>
<feature type="active site" description="Charge relay system" evidence="3">
    <location>
        <position position="240"/>
    </location>
</feature>
<sequence length="582" mass="64748">MGSIYAHTQTWQDIVAQKRALRDEALKPYLVDDLESRAPRVDNVAKRSIIESDPKIQKITDIDSIPVLQQCLSQGEFTAEEVILAYIKSMPEIFQGNGCASAGGLYPYKVELMKNVPILILNTKTNAITEVIFDDALKQAQELDREFQATKMVKGPLHGIPVTVKDQFNIKGYDSTLGYVGRSFKPAAEDAVIVQILKDLGAVVIAKTNLPQSIMWCETENPLWGLTVNPRNPDFTPGGSTGGEAALLALHGSILGLGTDIGGSVRIPQNMMGLYGFKPSSSRLPYQGVPVSTEGQEHVPSAVGTMARDLSTVCYISRLLADSKPWTMDPRCSPLPWNEAAFQEIQSRPLVIGLITDDGVVKVHPPIERALREVSEALKAQGHEIISWDTSDHKECIEIMDLYYTADGGEDIRRDVAVAGEPFIPHVEALVNRGKPISVYEYWQLNKRKVAVQKRYLDKWNAARSPSGIPVDVLLSPTMPHTSVPHRSCRWVGYTKVWNILDYPAITFPVDMVRPEKDRLPEDAPAYTPRNELDAWHWSLYNPEQMAGHPVNLQVIGRKLEEEKVLGAVSVIEKVWKESKKQ</sequence>
<dbReference type="PANTHER" id="PTHR46072:SF2">
    <property type="entry name" value="AMIDASE (EUROFUNG)"/>
    <property type="match status" value="1"/>
</dbReference>
<evidence type="ECO:0000313" key="6">
    <source>
        <dbReference type="EMBL" id="KKA20455.1"/>
    </source>
</evidence>
<proteinExistence type="inferred from homology"/>
<reference evidence="6 7" key="1">
    <citation type="submission" date="2015-04" db="EMBL/GenBank/DDBJ databases">
        <authorList>
            <person name="Heijne W.H."/>
            <person name="Fedorova N.D."/>
            <person name="Nierman W.C."/>
            <person name="Vollebregt A.W."/>
            <person name="Zhao Z."/>
            <person name="Wu L."/>
            <person name="Kumar M."/>
            <person name="Stam H."/>
            <person name="van den Berg M.A."/>
            <person name="Pel H.J."/>
        </authorList>
    </citation>
    <scope>NUCLEOTIDE SEQUENCE [LARGE SCALE GENOMIC DNA]</scope>
    <source>
        <strain evidence="6 7">CBS 393.64</strain>
    </source>
</reference>
<dbReference type="Proteomes" id="UP000053958">
    <property type="component" value="Unassembled WGS sequence"/>
</dbReference>
<dbReference type="InterPro" id="IPR023631">
    <property type="entry name" value="Amidase_dom"/>
</dbReference>
<accession>A0A0F4YQS5</accession>
<evidence type="ECO:0000256" key="1">
    <source>
        <dbReference type="ARBA" id="ARBA00009199"/>
    </source>
</evidence>
<dbReference type="Pfam" id="PF01425">
    <property type="entry name" value="Amidase"/>
    <property type="match status" value="1"/>
</dbReference>
<evidence type="ECO:0000256" key="4">
    <source>
        <dbReference type="PIRSR" id="PIRSR001221-2"/>
    </source>
</evidence>
<keyword evidence="7" id="KW-1185">Reference proteome</keyword>
<keyword evidence="2 6" id="KW-0378">Hydrolase</keyword>
<evidence type="ECO:0000259" key="5">
    <source>
        <dbReference type="Pfam" id="PF01425"/>
    </source>
</evidence>
<dbReference type="SUPFAM" id="SSF75304">
    <property type="entry name" value="Amidase signature (AS) enzymes"/>
    <property type="match status" value="1"/>
</dbReference>
<dbReference type="GO" id="GO:0004040">
    <property type="term" value="F:amidase activity"/>
    <property type="evidence" value="ECO:0007669"/>
    <property type="project" value="UniProtKB-EC"/>
</dbReference>
<comment type="caution">
    <text evidence="6">The sequence shown here is derived from an EMBL/GenBank/DDBJ whole genome shotgun (WGS) entry which is preliminary data.</text>
</comment>
<feature type="active site" description="Charge relay system" evidence="3">
    <location>
        <position position="165"/>
    </location>
</feature>
<feature type="binding site" evidence="4">
    <location>
        <begin position="261"/>
        <end position="264"/>
    </location>
    <ligand>
        <name>substrate</name>
    </ligand>
</feature>
<feature type="active site" description="Acyl-ester intermediate" evidence="3">
    <location>
        <position position="264"/>
    </location>
</feature>
<gene>
    <name evidence="6" type="ORF">T310_5506</name>
</gene>
<feature type="binding site" evidence="4">
    <location>
        <position position="240"/>
    </location>
    <ligand>
        <name>substrate</name>
    </ligand>
</feature>
<comment type="similarity">
    <text evidence="1">Belongs to the amidase family.</text>
</comment>
<evidence type="ECO:0000313" key="7">
    <source>
        <dbReference type="Proteomes" id="UP000053958"/>
    </source>
</evidence>
<protein>
    <submittedName>
        <fullName evidence="6">Amidase</fullName>
        <ecNumber evidence="6">3.5.1.4</ecNumber>
    </submittedName>
</protein>
<dbReference type="PANTHER" id="PTHR46072">
    <property type="entry name" value="AMIDASE-RELATED-RELATED"/>
    <property type="match status" value="1"/>
</dbReference>
<feature type="domain" description="Amidase" evidence="5">
    <location>
        <begin position="121"/>
        <end position="566"/>
    </location>
</feature>
<dbReference type="AlphaFoldDB" id="A0A0F4YQS5"/>
<dbReference type="EC" id="3.5.1.4" evidence="6"/>
<dbReference type="RefSeq" id="XP_013327067.1">
    <property type="nucleotide sequence ID" value="XM_013471613.1"/>
</dbReference>
<dbReference type="PIRSF" id="PIRSF001221">
    <property type="entry name" value="Amidase_fungi"/>
    <property type="match status" value="1"/>
</dbReference>
<dbReference type="EMBL" id="LASV01000256">
    <property type="protein sequence ID" value="KKA20455.1"/>
    <property type="molecule type" value="Genomic_DNA"/>
</dbReference>
<dbReference type="GeneID" id="25317850"/>
<name>A0A0F4YQS5_RASE3</name>
<dbReference type="OrthoDB" id="6428749at2759"/>
<organism evidence="6 7">
    <name type="scientific">Rasamsonia emersonii (strain ATCC 16479 / CBS 393.64 / IMI 116815)</name>
    <dbReference type="NCBI Taxonomy" id="1408163"/>
    <lineage>
        <taxon>Eukaryota</taxon>
        <taxon>Fungi</taxon>
        <taxon>Dikarya</taxon>
        <taxon>Ascomycota</taxon>
        <taxon>Pezizomycotina</taxon>
        <taxon>Eurotiomycetes</taxon>
        <taxon>Eurotiomycetidae</taxon>
        <taxon>Eurotiales</taxon>
        <taxon>Trichocomaceae</taxon>
        <taxon>Rasamsonia</taxon>
    </lineage>
</organism>
<dbReference type="Gene3D" id="3.90.1300.10">
    <property type="entry name" value="Amidase signature (AS) domain"/>
    <property type="match status" value="1"/>
</dbReference>
<feature type="binding site" evidence="4">
    <location>
        <position position="214"/>
    </location>
    <ligand>
        <name>substrate</name>
    </ligand>
</feature>